<gene>
    <name evidence="2" type="ORF">NCTC10359_00026</name>
</gene>
<accession>A0A378T4X0</accession>
<dbReference type="AlphaFoldDB" id="A0A378T4X0"/>
<sequence>MAIQRPNFKDKFLAFIFKNLQWLLTLVIPLSVSGSLMGVGMRIGIWVFSYQYPSGYFINLSNKKDLATPSLFKHLTYFVAGNCSGATPNHFS</sequence>
<evidence type="ECO:0000256" key="1">
    <source>
        <dbReference type="SAM" id="Phobius"/>
    </source>
</evidence>
<keyword evidence="1" id="KW-1133">Transmembrane helix</keyword>
<reference evidence="2 3" key="1">
    <citation type="submission" date="2018-06" db="EMBL/GenBank/DDBJ databases">
        <authorList>
            <consortium name="Pathogen Informatics"/>
            <person name="Doyle S."/>
        </authorList>
    </citation>
    <scope>NUCLEOTIDE SEQUENCE [LARGE SCALE GENOMIC DNA]</scope>
    <source>
        <strain evidence="2 3">NCTC10359</strain>
    </source>
</reference>
<evidence type="ECO:0000313" key="3">
    <source>
        <dbReference type="Proteomes" id="UP000254437"/>
    </source>
</evidence>
<evidence type="ECO:0000313" key="2">
    <source>
        <dbReference type="EMBL" id="STZ55434.1"/>
    </source>
</evidence>
<proteinExistence type="predicted"/>
<feature type="transmembrane region" description="Helical" evidence="1">
    <location>
        <begin position="20"/>
        <end position="39"/>
    </location>
</feature>
<keyword evidence="1" id="KW-0472">Membrane</keyword>
<keyword evidence="1" id="KW-0812">Transmembrane</keyword>
<organism evidence="2 3">
    <name type="scientific">Moraxella lacunata</name>
    <dbReference type="NCBI Taxonomy" id="477"/>
    <lineage>
        <taxon>Bacteria</taxon>
        <taxon>Pseudomonadati</taxon>
        <taxon>Pseudomonadota</taxon>
        <taxon>Gammaproteobacteria</taxon>
        <taxon>Moraxellales</taxon>
        <taxon>Moraxellaceae</taxon>
        <taxon>Moraxella</taxon>
    </lineage>
</organism>
<dbReference type="Proteomes" id="UP000254437">
    <property type="component" value="Unassembled WGS sequence"/>
</dbReference>
<dbReference type="EMBL" id="UGQU01000001">
    <property type="protein sequence ID" value="STZ55434.1"/>
    <property type="molecule type" value="Genomic_DNA"/>
</dbReference>
<protein>
    <submittedName>
        <fullName evidence="2">Uncharacterized protein</fullName>
    </submittedName>
</protein>
<name>A0A378T4X0_MORLA</name>